<dbReference type="PANTHER" id="PTHR24128">
    <property type="entry name" value="HOMEOBOX PROTEIN WARIAI"/>
    <property type="match status" value="1"/>
</dbReference>
<evidence type="ECO:0000256" key="2">
    <source>
        <dbReference type="SAM" id="Phobius"/>
    </source>
</evidence>
<dbReference type="Pfam" id="PF13962">
    <property type="entry name" value="PGG"/>
    <property type="match status" value="1"/>
</dbReference>
<gene>
    <name evidence="4" type="ORF">FSB_LOCUS15832</name>
</gene>
<dbReference type="Pfam" id="PF12796">
    <property type="entry name" value="Ank_2"/>
    <property type="match status" value="1"/>
</dbReference>
<feature type="transmembrane region" description="Helical" evidence="2">
    <location>
        <begin position="286"/>
        <end position="319"/>
    </location>
</feature>
<accession>A0A2N9FLI5</accession>
<keyword evidence="2" id="KW-0472">Membrane</keyword>
<dbReference type="InterPro" id="IPR036770">
    <property type="entry name" value="Ankyrin_rpt-contain_sf"/>
</dbReference>
<keyword evidence="1" id="KW-0040">ANK repeat</keyword>
<dbReference type="InterPro" id="IPR002110">
    <property type="entry name" value="Ankyrin_rpt"/>
</dbReference>
<protein>
    <recommendedName>
        <fullName evidence="3">PGG domain-containing protein</fullName>
    </recommendedName>
</protein>
<evidence type="ECO:0000256" key="1">
    <source>
        <dbReference type="PROSITE-ProRule" id="PRU00023"/>
    </source>
</evidence>
<name>A0A2N9FLI5_FAGSY</name>
<evidence type="ECO:0000259" key="3">
    <source>
        <dbReference type="Pfam" id="PF13962"/>
    </source>
</evidence>
<evidence type="ECO:0000313" key="4">
    <source>
        <dbReference type="EMBL" id="SPC87950.1"/>
    </source>
</evidence>
<dbReference type="PROSITE" id="PS50088">
    <property type="entry name" value="ANK_REPEAT"/>
    <property type="match status" value="1"/>
</dbReference>
<feature type="domain" description="PGG" evidence="3">
    <location>
        <begin position="203"/>
        <end position="239"/>
    </location>
</feature>
<proteinExistence type="predicted"/>
<dbReference type="SMART" id="SM00248">
    <property type="entry name" value="ANK"/>
    <property type="match status" value="2"/>
</dbReference>
<dbReference type="AlphaFoldDB" id="A0A2N9FLI5"/>
<feature type="transmembrane region" description="Helical" evidence="2">
    <location>
        <begin position="206"/>
        <end position="223"/>
    </location>
</feature>
<dbReference type="SUPFAM" id="SSF48403">
    <property type="entry name" value="Ankyrin repeat"/>
    <property type="match status" value="1"/>
</dbReference>
<sequence length="325" mass="36320">MAQRIERLNQAALQGNIDDFYILIREDVKLLEHIDELPFVDTPLHIAASVGHIPFALEMLRLKPSFARKPNPNGLSPIHLALQNGQYKMVYWLVNVDNDLVRVKGRESITPLHYAVSHLLSWGGVDINFKNFEGKTAWDILEGQTQVDNTEMRVMLRRAGASTGSSLSTVTTYEDYLRRPKNRSLERDATSYAREVTNFSDGKRNALLVIAALFVTVTYQAVLSPPGGLWQDDYKPETNQTLCNTTAPLKAGSSHLGINQTHCNTTAPHKAGTAIGLGGMPFQLFLVFNFAVFMISITVLALLIPFEGINAVFWALIFFRLDLLF</sequence>
<keyword evidence="2" id="KW-1133">Transmembrane helix</keyword>
<dbReference type="EMBL" id="OIVN01000960">
    <property type="protein sequence ID" value="SPC87950.1"/>
    <property type="molecule type" value="Genomic_DNA"/>
</dbReference>
<dbReference type="PANTHER" id="PTHR24128:SF24">
    <property type="entry name" value="ANKYRIN REPEAT PROTEIN"/>
    <property type="match status" value="1"/>
</dbReference>
<dbReference type="InterPro" id="IPR026961">
    <property type="entry name" value="PGG_dom"/>
</dbReference>
<feature type="repeat" description="ANK" evidence="1">
    <location>
        <begin position="73"/>
        <end position="100"/>
    </location>
</feature>
<reference evidence="4" key="1">
    <citation type="submission" date="2018-02" db="EMBL/GenBank/DDBJ databases">
        <authorList>
            <person name="Cohen D.B."/>
            <person name="Kent A.D."/>
        </authorList>
    </citation>
    <scope>NUCLEOTIDE SEQUENCE</scope>
</reference>
<keyword evidence="2" id="KW-0812">Transmembrane</keyword>
<dbReference type="PROSITE" id="PS50297">
    <property type="entry name" value="ANK_REP_REGION"/>
    <property type="match status" value="1"/>
</dbReference>
<organism evidence="4">
    <name type="scientific">Fagus sylvatica</name>
    <name type="common">Beechnut</name>
    <dbReference type="NCBI Taxonomy" id="28930"/>
    <lineage>
        <taxon>Eukaryota</taxon>
        <taxon>Viridiplantae</taxon>
        <taxon>Streptophyta</taxon>
        <taxon>Embryophyta</taxon>
        <taxon>Tracheophyta</taxon>
        <taxon>Spermatophyta</taxon>
        <taxon>Magnoliopsida</taxon>
        <taxon>eudicotyledons</taxon>
        <taxon>Gunneridae</taxon>
        <taxon>Pentapetalae</taxon>
        <taxon>rosids</taxon>
        <taxon>fabids</taxon>
        <taxon>Fagales</taxon>
        <taxon>Fagaceae</taxon>
        <taxon>Fagus</taxon>
    </lineage>
</organism>
<dbReference type="Gene3D" id="1.25.40.20">
    <property type="entry name" value="Ankyrin repeat-containing domain"/>
    <property type="match status" value="1"/>
</dbReference>